<dbReference type="GO" id="GO:0003677">
    <property type="term" value="F:DNA binding"/>
    <property type="evidence" value="ECO:0007669"/>
    <property type="project" value="InterPro"/>
</dbReference>
<comment type="caution">
    <text evidence="2">The sequence shown here is derived from an EMBL/GenBank/DDBJ whole genome shotgun (WGS) entry which is preliminary data.</text>
</comment>
<dbReference type="SMART" id="SM00530">
    <property type="entry name" value="HTH_XRE"/>
    <property type="match status" value="1"/>
</dbReference>
<dbReference type="AlphaFoldDB" id="A0A916Q7U5"/>
<evidence type="ECO:0000259" key="1">
    <source>
        <dbReference type="PROSITE" id="PS50943"/>
    </source>
</evidence>
<keyword evidence="3" id="KW-1185">Reference proteome</keyword>
<organism evidence="2 3">
    <name type="scientific">Anaerostipes butyraticus</name>
    <dbReference type="NCBI Taxonomy" id="645466"/>
    <lineage>
        <taxon>Bacteria</taxon>
        <taxon>Bacillati</taxon>
        <taxon>Bacillota</taxon>
        <taxon>Clostridia</taxon>
        <taxon>Lachnospirales</taxon>
        <taxon>Lachnospiraceae</taxon>
        <taxon>Anaerostipes</taxon>
    </lineage>
</organism>
<dbReference type="InterPro" id="IPR001387">
    <property type="entry name" value="Cro/C1-type_HTH"/>
</dbReference>
<protein>
    <recommendedName>
        <fullName evidence="1">HTH cro/C1-type domain-containing protein</fullName>
    </recommendedName>
</protein>
<name>A0A916Q7U5_9FIRM</name>
<dbReference type="SUPFAM" id="SSF47413">
    <property type="entry name" value="lambda repressor-like DNA-binding domains"/>
    <property type="match status" value="1"/>
</dbReference>
<dbReference type="PROSITE" id="PS50943">
    <property type="entry name" value="HTH_CROC1"/>
    <property type="match status" value="1"/>
</dbReference>
<proteinExistence type="predicted"/>
<dbReference type="CDD" id="cd00093">
    <property type="entry name" value="HTH_XRE"/>
    <property type="match status" value="1"/>
</dbReference>
<gene>
    <name evidence="2" type="ORF">ANBU17_05080</name>
</gene>
<evidence type="ECO:0000313" key="2">
    <source>
        <dbReference type="EMBL" id="GFO84161.1"/>
    </source>
</evidence>
<dbReference type="Gene3D" id="1.10.260.40">
    <property type="entry name" value="lambda repressor-like DNA-binding domains"/>
    <property type="match status" value="1"/>
</dbReference>
<dbReference type="Proteomes" id="UP000613208">
    <property type="component" value="Unassembled WGS sequence"/>
</dbReference>
<accession>A0A916Q7U5</accession>
<sequence>MTKYIKNVNAYLSQMKIKQTYISLKTGINQKKLSRILTGAQDITSIDMEKIASALGQKVEFFLSDSFQIPVIDEYGPEKIAFYAGNPTKKQEELAQKLVKFVENIDEILSADYRFLNISEE</sequence>
<dbReference type="RefSeq" id="WP_201309900.1">
    <property type="nucleotide sequence ID" value="NZ_BLYI01000009.1"/>
</dbReference>
<dbReference type="EMBL" id="BLYI01000009">
    <property type="protein sequence ID" value="GFO84161.1"/>
    <property type="molecule type" value="Genomic_DNA"/>
</dbReference>
<dbReference type="InterPro" id="IPR010982">
    <property type="entry name" value="Lambda_DNA-bd_dom_sf"/>
</dbReference>
<reference evidence="2" key="1">
    <citation type="submission" date="2020-06" db="EMBL/GenBank/DDBJ databases">
        <title>Characterization of fructooligosaccharide metabolism and fructooligosaccharide-degrading enzymes in human commensal butyrate producers.</title>
        <authorList>
            <person name="Tanno H."/>
            <person name="Fujii T."/>
            <person name="Hirano K."/>
            <person name="Maeno S."/>
            <person name="Tonozuka T."/>
            <person name="Sakamoto M."/>
            <person name="Ohkuma M."/>
            <person name="Tochio T."/>
            <person name="Endo A."/>
        </authorList>
    </citation>
    <scope>NUCLEOTIDE SEQUENCE</scope>
    <source>
        <strain evidence="2">JCM 17466</strain>
    </source>
</reference>
<evidence type="ECO:0000313" key="3">
    <source>
        <dbReference type="Proteomes" id="UP000613208"/>
    </source>
</evidence>
<feature type="domain" description="HTH cro/C1-type" evidence="1">
    <location>
        <begin position="14"/>
        <end position="62"/>
    </location>
</feature>